<dbReference type="AlphaFoldDB" id="A0A0N1I480"/>
<gene>
    <name evidence="2" type="ORF">ABL78_4900</name>
</gene>
<protein>
    <submittedName>
        <fullName evidence="2">Uncharacterized protein</fullName>
    </submittedName>
</protein>
<evidence type="ECO:0000256" key="1">
    <source>
        <dbReference type="SAM" id="MobiDB-lite"/>
    </source>
</evidence>
<dbReference type="PANTHER" id="PTHR14659:SF1">
    <property type="entry name" value="ALPHA- AND GAMMA-ADAPTIN-BINDING PROTEIN P34"/>
    <property type="match status" value="1"/>
</dbReference>
<feature type="region of interest" description="Disordered" evidence="1">
    <location>
        <begin position="332"/>
        <end position="353"/>
    </location>
</feature>
<dbReference type="InterPro" id="IPR019341">
    <property type="entry name" value="Alpha/Gamma-adaptin-bd_p34"/>
</dbReference>
<comment type="caution">
    <text evidence="2">The sequence shown here is derived from an EMBL/GenBank/DDBJ whole genome shotgun (WGS) entry which is preliminary data.</text>
</comment>
<feature type="region of interest" description="Disordered" evidence="1">
    <location>
        <begin position="1086"/>
        <end position="1106"/>
    </location>
</feature>
<dbReference type="EMBL" id="LJSK01000152">
    <property type="protein sequence ID" value="KPI86031.1"/>
    <property type="molecule type" value="Genomic_DNA"/>
</dbReference>
<accession>A0A0N1I480</accession>
<evidence type="ECO:0000313" key="2">
    <source>
        <dbReference type="EMBL" id="KPI86031.1"/>
    </source>
</evidence>
<evidence type="ECO:0000313" key="3">
    <source>
        <dbReference type="Proteomes" id="UP000038009"/>
    </source>
</evidence>
<sequence>MATVYLLDVSCLGSPSAHASGGAPDSAHAPLSWWCAGELAQWSSAVALRDAWAAANLQNSPSPARIPASSNTCDRSTYISLSVDDAEVPLVGEAMEAAPTKASSSAPSPYHLSTFPSTVFIQNKYFGITLTLVTGFAAAASNTYSLRRPTQQDISAALAQATQRSSSDGAGRRYGGVLLADVRQDPAEVPWHALSCSGGCLFRVITVFLEDAEDVEEIKSEATTELHLQSLGITKGRRRGQERSAGARAHCLSLAQRERWQYFAVENGYECVFHGPLVADNAGTAVQLEVVSTASGRRGLLEAPLCGSNRLYQILANTLWPADVRSAHIASEKGAADPDRTAQPTQQSTDAGTSNTFIVVGNNAHTVAHLFQQTETPNLSRTRRQLRFFTKLVQGHASDDGGYASPPTPMEAAGSISTTAGSHSACGPDRRGDDASRTAVVLVNKYYAAVVQPRLLQTAFFSVPMQDMLERYWEQHFADKGSPQCLSSEAPAIVLWPPSPPSSLFHGPGETGLGGSREAVINDSERLDVRSDYPPLESILDALKHRGSSEIVVVTPAYATRTEAGHPSSTTTRRTVPEQPALSLTPYELSVCAGRCVEVVDLTTPHCAADAAEDTLASPVLFDEDDVCATRALDRLNEILHCVSWGRSYLLPLTPSNGRRRAPSDRKLMASSQNTCLLLAYGLDAFQEEAWMCDVVKTLRPSRQPCPESIEPLSDDVKHLVAAAPSIAAVLDAPANARLPSCLATLTNKYFTTQVRLYLSGGLWAHYHSLSKATARRPSLPPDWLESYDGYVVVTCLHALQEASAKASSAPPSSAGASSELIHALSAILPKAEGWMMAQQTSGLTKYTAESADTPLTLLYVADVNVSDVHKTALVDACLRTIAKAVLRSDGEEEELFLMPVEVVFAAETSANVAAARHDTSVDGLHRVKEALEQHLWPHRQGCQHQIPASLNSSGISNLKAASADRTTPCVPEREKACAAAQSMRAEAQSREVDEPPYLPPAPPAGMIKPDTMWIGPTIGCALPSGFLIDPETLKSVPLRPVGGIAEPKRRAARVTSRSLMQASPVAENCCGMNDAARGSDVEVLSSVSEGDERENLSDSPPTRLPHAVGEEELMVWMEKMKMYGHRLGEAQRKQQAAALALALEALL</sequence>
<keyword evidence="3" id="KW-1185">Reference proteome</keyword>
<proteinExistence type="predicted"/>
<dbReference type="PANTHER" id="PTHR14659">
    <property type="entry name" value="ALPHA- AND GAMMA-ADAPTIN-BINDING PROTEIN P34"/>
    <property type="match status" value="1"/>
</dbReference>
<dbReference type="OrthoDB" id="273684at2759"/>
<reference evidence="2 3" key="1">
    <citation type="journal article" date="2015" name="PLoS Pathog.">
        <title>Leptomonas seymouri: Adaptations to the Dixenous Life Cycle Analyzed by Genome Sequencing, Transcriptome Profiling and Co-infection with Leishmania donovani.</title>
        <authorList>
            <person name="Kraeva N."/>
            <person name="Butenko A."/>
            <person name="Hlavacova J."/>
            <person name="Kostygov A."/>
            <person name="Myskova J."/>
            <person name="Grybchuk D."/>
            <person name="Lestinova T."/>
            <person name="Votypka J."/>
            <person name="Volf P."/>
            <person name="Opperdoes F."/>
            <person name="Flegontov P."/>
            <person name="Lukes J."/>
            <person name="Yurchenko V."/>
        </authorList>
    </citation>
    <scope>NUCLEOTIDE SEQUENCE [LARGE SCALE GENOMIC DNA]</scope>
    <source>
        <strain evidence="2 3">ATCC 30220</strain>
    </source>
</reference>
<organism evidence="2 3">
    <name type="scientific">Leptomonas seymouri</name>
    <dbReference type="NCBI Taxonomy" id="5684"/>
    <lineage>
        <taxon>Eukaryota</taxon>
        <taxon>Discoba</taxon>
        <taxon>Euglenozoa</taxon>
        <taxon>Kinetoplastea</taxon>
        <taxon>Metakinetoplastina</taxon>
        <taxon>Trypanosomatida</taxon>
        <taxon>Trypanosomatidae</taxon>
        <taxon>Leishmaniinae</taxon>
        <taxon>Leptomonas</taxon>
    </lineage>
</organism>
<dbReference type="OMA" id="HLWPHRQ"/>
<feature type="compositionally biased region" description="Polar residues" evidence="1">
    <location>
        <begin position="342"/>
        <end position="353"/>
    </location>
</feature>
<name>A0A0N1I480_LEPSE</name>
<feature type="region of interest" description="Disordered" evidence="1">
    <location>
        <begin position="411"/>
        <end position="433"/>
    </location>
</feature>
<dbReference type="VEuPathDB" id="TriTrypDB:Lsey_0152_0050"/>
<dbReference type="Proteomes" id="UP000038009">
    <property type="component" value="Unassembled WGS sequence"/>
</dbReference>